<evidence type="ECO:0000313" key="3">
    <source>
        <dbReference type="Proteomes" id="UP001334248"/>
    </source>
</evidence>
<dbReference type="EMBL" id="JAVHJV010000003">
    <property type="protein sequence ID" value="KAK5944609.1"/>
    <property type="molecule type" value="Genomic_DNA"/>
</dbReference>
<reference evidence="2 3" key="1">
    <citation type="journal article" date="2023" name="Res Sq">
        <title>Genomic and morphological characterization of Knufia obscura isolated from the Mars 2020 spacecraft assembly facility.</title>
        <authorList>
            <person name="Chander A.M."/>
            <person name="Teixeira M.M."/>
            <person name="Singh N.K."/>
            <person name="Williams M.P."/>
            <person name="Parker C.W."/>
            <person name="Leo P."/>
            <person name="Stajich J.E."/>
            <person name="Torok T."/>
            <person name="Tighe S."/>
            <person name="Mason C.E."/>
            <person name="Venkateswaran K."/>
        </authorList>
    </citation>
    <scope>NUCLEOTIDE SEQUENCE [LARGE SCALE GENOMIC DNA]</scope>
    <source>
        <strain evidence="2 3">CCFEE 5817</strain>
    </source>
</reference>
<dbReference type="RefSeq" id="XP_064732699.1">
    <property type="nucleotide sequence ID" value="XM_064872319.1"/>
</dbReference>
<proteinExistence type="predicted"/>
<feature type="compositionally biased region" description="Basic and acidic residues" evidence="1">
    <location>
        <begin position="79"/>
        <end position="99"/>
    </location>
</feature>
<keyword evidence="3" id="KW-1185">Reference proteome</keyword>
<sequence>MLDQYETETNPGSPTWAYGNDAVSLAGMETLSIGSANSRGTTGTGWDSFAGDGRPRTTRSVISRSSGNPGFVKQNAVSKDARQKAAEQLAREEARRQQEEEQVERDESDNDSEASDDPY</sequence>
<dbReference type="GeneID" id="89997341"/>
<feature type="compositionally biased region" description="Polar residues" evidence="1">
    <location>
        <begin position="34"/>
        <end position="45"/>
    </location>
</feature>
<evidence type="ECO:0000256" key="1">
    <source>
        <dbReference type="SAM" id="MobiDB-lite"/>
    </source>
</evidence>
<protein>
    <submittedName>
        <fullName evidence="2">Uncharacterized protein</fullName>
    </submittedName>
</protein>
<feature type="compositionally biased region" description="Acidic residues" evidence="1">
    <location>
        <begin position="100"/>
        <end position="119"/>
    </location>
</feature>
<feature type="region of interest" description="Disordered" evidence="1">
    <location>
        <begin position="34"/>
        <end position="119"/>
    </location>
</feature>
<accession>A0ABR0RVJ1</accession>
<evidence type="ECO:0000313" key="2">
    <source>
        <dbReference type="EMBL" id="KAK5944609.1"/>
    </source>
</evidence>
<name>A0ABR0RVJ1_9EURO</name>
<feature type="compositionally biased region" description="Polar residues" evidence="1">
    <location>
        <begin position="58"/>
        <end position="68"/>
    </location>
</feature>
<comment type="caution">
    <text evidence="2">The sequence shown here is derived from an EMBL/GenBank/DDBJ whole genome shotgun (WGS) entry which is preliminary data.</text>
</comment>
<gene>
    <name evidence="2" type="ORF">PMZ80_003892</name>
</gene>
<dbReference type="Proteomes" id="UP001334248">
    <property type="component" value="Unassembled WGS sequence"/>
</dbReference>
<organism evidence="2 3">
    <name type="scientific">Knufia obscura</name>
    <dbReference type="NCBI Taxonomy" id="1635080"/>
    <lineage>
        <taxon>Eukaryota</taxon>
        <taxon>Fungi</taxon>
        <taxon>Dikarya</taxon>
        <taxon>Ascomycota</taxon>
        <taxon>Pezizomycotina</taxon>
        <taxon>Eurotiomycetes</taxon>
        <taxon>Chaetothyriomycetidae</taxon>
        <taxon>Chaetothyriales</taxon>
        <taxon>Trichomeriaceae</taxon>
        <taxon>Knufia</taxon>
    </lineage>
</organism>